<evidence type="ECO:0000313" key="3">
    <source>
        <dbReference type="Proteomes" id="UP000031512"/>
    </source>
</evidence>
<sequence length="221" mass="25933">MIPLIYFISTLSIATYIGRNVHCLKKFQDADRGDDRLNVDLPTLSESHIKDLSTNDISNLFKEIPHVDHVVLFYITLNSNCRNFMNIYNTLAQQCGSENKAINFVKFNCQGATKKFELCHEYNIKTVPTVAYISSHIIQRNYMPVKSLLRRVLKYLLFTSRSDDISLPNATCYKGDLFVYEELRDWVSIMYNLSYINRKMRSMTSLRQIIFYLWSKVTQFF</sequence>
<dbReference type="Proteomes" id="UP000031512">
    <property type="component" value="Chromosome 3"/>
</dbReference>
<reference evidence="2 3" key="1">
    <citation type="journal article" date="2012" name="BMC Genomics">
        <title>Comparative genomic analysis and phylogenetic position of Theileria equi.</title>
        <authorList>
            <person name="Kappmeyer L.S."/>
            <person name="Thiagarajan M."/>
            <person name="Herndon D.R."/>
            <person name="Ramsay J.D."/>
            <person name="Caler E."/>
            <person name="Djikeng A."/>
            <person name="Gillespie J.J."/>
            <person name="Lau A.O."/>
            <person name="Roalson E.H."/>
            <person name="Silva J.C."/>
            <person name="Silva M.G."/>
            <person name="Suarez C.E."/>
            <person name="Ueti M.W."/>
            <person name="Nene V.M."/>
            <person name="Mealey R.H."/>
            <person name="Knowles D.P."/>
            <person name="Brayton K.A."/>
        </authorList>
    </citation>
    <scope>NUCLEOTIDE SEQUENCE [LARGE SCALE GENOMIC DNA]</scope>
    <source>
        <strain evidence="2 3">WA</strain>
    </source>
</reference>
<dbReference type="OrthoDB" id="361054at2759"/>
<keyword evidence="3" id="KW-1185">Reference proteome</keyword>
<dbReference type="eggNOG" id="ENOG502SCCT">
    <property type="taxonomic scope" value="Eukaryota"/>
</dbReference>
<dbReference type="EMBL" id="CP001670">
    <property type="protein sequence ID" value="AFZ81113.1"/>
    <property type="molecule type" value="Genomic_DNA"/>
</dbReference>
<evidence type="ECO:0000313" key="2">
    <source>
        <dbReference type="EMBL" id="AFZ81113.1"/>
    </source>
</evidence>
<dbReference type="VEuPathDB" id="PiroplasmaDB:BEWA_005210"/>
<dbReference type="Gene3D" id="3.40.30.10">
    <property type="entry name" value="Glutaredoxin"/>
    <property type="match status" value="1"/>
</dbReference>
<dbReference type="InterPro" id="IPR036249">
    <property type="entry name" value="Thioredoxin-like_sf"/>
</dbReference>
<dbReference type="SUPFAM" id="SSF52833">
    <property type="entry name" value="Thioredoxin-like"/>
    <property type="match status" value="1"/>
</dbReference>
<dbReference type="CDD" id="cd02961">
    <property type="entry name" value="PDI_a_family"/>
    <property type="match status" value="1"/>
</dbReference>
<feature type="domain" description="Thioredoxin" evidence="1">
    <location>
        <begin position="66"/>
        <end position="134"/>
    </location>
</feature>
<proteinExistence type="predicted"/>
<accession>L0B0R9</accession>
<organism evidence="2 3">
    <name type="scientific">Theileria equi strain WA</name>
    <dbReference type="NCBI Taxonomy" id="1537102"/>
    <lineage>
        <taxon>Eukaryota</taxon>
        <taxon>Sar</taxon>
        <taxon>Alveolata</taxon>
        <taxon>Apicomplexa</taxon>
        <taxon>Aconoidasida</taxon>
        <taxon>Piroplasmida</taxon>
        <taxon>Theileriidae</taxon>
        <taxon>Theileria</taxon>
    </lineage>
</organism>
<gene>
    <name evidence="2" type="ORF">BEWA_005210</name>
</gene>
<protein>
    <recommendedName>
        <fullName evidence="1">Thioredoxin domain-containing protein</fullName>
    </recommendedName>
</protein>
<dbReference type="InterPro" id="IPR013766">
    <property type="entry name" value="Thioredoxin_domain"/>
</dbReference>
<dbReference type="AlphaFoldDB" id="L0B0R9"/>
<dbReference type="RefSeq" id="XP_004830779.1">
    <property type="nucleotide sequence ID" value="XM_004830722.1"/>
</dbReference>
<evidence type="ECO:0000259" key="1">
    <source>
        <dbReference type="Pfam" id="PF00085"/>
    </source>
</evidence>
<dbReference type="GeneID" id="15804652"/>
<dbReference type="KEGG" id="beq:BEWA_005210"/>
<dbReference type="Pfam" id="PF00085">
    <property type="entry name" value="Thioredoxin"/>
    <property type="match status" value="1"/>
</dbReference>
<name>L0B0R9_THEEQ</name>